<organism evidence="3 4">
    <name type="scientific">Brassica cretica</name>
    <name type="common">Mustard</name>
    <dbReference type="NCBI Taxonomy" id="69181"/>
    <lineage>
        <taxon>Eukaryota</taxon>
        <taxon>Viridiplantae</taxon>
        <taxon>Streptophyta</taxon>
        <taxon>Embryophyta</taxon>
        <taxon>Tracheophyta</taxon>
        <taxon>Spermatophyta</taxon>
        <taxon>Magnoliopsida</taxon>
        <taxon>eudicotyledons</taxon>
        <taxon>Gunneridae</taxon>
        <taxon>Pentapetalae</taxon>
        <taxon>rosids</taxon>
        <taxon>malvids</taxon>
        <taxon>Brassicales</taxon>
        <taxon>Brassicaceae</taxon>
        <taxon>Brassiceae</taxon>
        <taxon>Brassica</taxon>
    </lineage>
</organism>
<reference evidence="3 4" key="1">
    <citation type="journal article" date="2020" name="BMC Genomics">
        <title>Intraspecific diversification of the crop wild relative Brassica cretica Lam. using demographic model selection.</title>
        <authorList>
            <person name="Kioukis A."/>
            <person name="Michalopoulou V.A."/>
            <person name="Briers L."/>
            <person name="Pirintsos S."/>
            <person name="Studholme D.J."/>
            <person name="Pavlidis P."/>
            <person name="Sarris P.F."/>
        </authorList>
    </citation>
    <scope>NUCLEOTIDE SEQUENCE [LARGE SCALE GENOMIC DNA]</scope>
    <source>
        <strain evidence="4">cv. PFS-1207/04</strain>
    </source>
</reference>
<gene>
    <name evidence="3" type="ORF">DY000_02012599</name>
</gene>
<keyword evidence="4" id="KW-1185">Reference proteome</keyword>
<dbReference type="EMBL" id="QGKV02000759">
    <property type="protein sequence ID" value="KAF3561807.1"/>
    <property type="molecule type" value="Genomic_DNA"/>
</dbReference>
<accession>A0ABQ7CP64</accession>
<dbReference type="Pfam" id="PF08268">
    <property type="entry name" value="FBA_3"/>
    <property type="match status" value="1"/>
</dbReference>
<evidence type="ECO:0000256" key="1">
    <source>
        <dbReference type="SAM" id="MobiDB-lite"/>
    </source>
</evidence>
<dbReference type="Proteomes" id="UP000266723">
    <property type="component" value="Unassembled WGS sequence"/>
</dbReference>
<evidence type="ECO:0000313" key="4">
    <source>
        <dbReference type="Proteomes" id="UP000266723"/>
    </source>
</evidence>
<feature type="domain" description="F-box associated beta-propeller type 3" evidence="2">
    <location>
        <begin position="30"/>
        <end position="104"/>
    </location>
</feature>
<proteinExistence type="predicted"/>
<feature type="compositionally biased region" description="Polar residues" evidence="1">
    <location>
        <begin position="148"/>
        <end position="173"/>
    </location>
</feature>
<sequence>MIPLKDQFKNHGEQSRLTISIVLAGIQLGDARSEKFNMIKLSSGFDGNFLVTYNGRLACFNRYDHSRFWILEDAQKHKWSSQNFLSPFGDCDASMDTDLNLTETAGGDLNLKEWQVTNPSVMAGDKSVSNGRVRDSLHVTFKLRPNLKMQSSSGRSDTYANTATNGAESTTISAHADEQDEVEIET</sequence>
<dbReference type="InterPro" id="IPR013187">
    <property type="entry name" value="F-box-assoc_dom_typ3"/>
</dbReference>
<name>A0ABQ7CP64_BRACR</name>
<protein>
    <recommendedName>
        <fullName evidence="2">F-box associated beta-propeller type 3 domain-containing protein</fullName>
    </recommendedName>
</protein>
<evidence type="ECO:0000259" key="2">
    <source>
        <dbReference type="Pfam" id="PF08268"/>
    </source>
</evidence>
<feature type="region of interest" description="Disordered" evidence="1">
    <location>
        <begin position="148"/>
        <end position="186"/>
    </location>
</feature>
<comment type="caution">
    <text evidence="3">The sequence shown here is derived from an EMBL/GenBank/DDBJ whole genome shotgun (WGS) entry which is preliminary data.</text>
</comment>
<evidence type="ECO:0000313" key="3">
    <source>
        <dbReference type="EMBL" id="KAF3561807.1"/>
    </source>
</evidence>